<dbReference type="InterPro" id="IPR053201">
    <property type="entry name" value="Flavunoidine_N-MTase"/>
</dbReference>
<name>A0A562SGC2_9BACT</name>
<dbReference type="AlphaFoldDB" id="A0A562SGC2"/>
<organism evidence="2 3">
    <name type="scientific">Lacibacter cauensis</name>
    <dbReference type="NCBI Taxonomy" id="510947"/>
    <lineage>
        <taxon>Bacteria</taxon>
        <taxon>Pseudomonadati</taxon>
        <taxon>Bacteroidota</taxon>
        <taxon>Chitinophagia</taxon>
        <taxon>Chitinophagales</taxon>
        <taxon>Chitinophagaceae</taxon>
        <taxon>Lacibacter</taxon>
    </lineage>
</organism>
<dbReference type="PANTHER" id="PTHR12350">
    <property type="entry name" value="HISTONE-LYSINE N-METHYLTRANSFERASE-RELATED"/>
    <property type="match status" value="1"/>
</dbReference>
<protein>
    <submittedName>
        <fullName evidence="2">SET domain-containing protein</fullName>
    </submittedName>
</protein>
<dbReference type="InterPro" id="IPR046341">
    <property type="entry name" value="SET_dom_sf"/>
</dbReference>
<feature type="domain" description="SET" evidence="1">
    <location>
        <begin position="1"/>
        <end position="112"/>
    </location>
</feature>
<reference evidence="2 3" key="1">
    <citation type="journal article" date="2015" name="Stand. Genomic Sci.">
        <title>Genomic Encyclopedia of Bacterial and Archaeal Type Strains, Phase III: the genomes of soil and plant-associated and newly described type strains.</title>
        <authorList>
            <person name="Whitman W.B."/>
            <person name="Woyke T."/>
            <person name="Klenk H.P."/>
            <person name="Zhou Y."/>
            <person name="Lilburn T.G."/>
            <person name="Beck B.J."/>
            <person name="De Vos P."/>
            <person name="Vandamme P."/>
            <person name="Eisen J.A."/>
            <person name="Garrity G."/>
            <person name="Hugenholtz P."/>
            <person name="Kyrpides N.C."/>
        </authorList>
    </citation>
    <scope>NUCLEOTIDE SEQUENCE [LARGE SCALE GENOMIC DNA]</scope>
    <source>
        <strain evidence="2 3">CGMCC 1.7271</strain>
    </source>
</reference>
<dbReference type="PROSITE" id="PS50280">
    <property type="entry name" value="SET"/>
    <property type="match status" value="1"/>
</dbReference>
<dbReference type="InterPro" id="IPR001214">
    <property type="entry name" value="SET_dom"/>
</dbReference>
<comment type="caution">
    <text evidence="2">The sequence shown here is derived from an EMBL/GenBank/DDBJ whole genome shotgun (WGS) entry which is preliminary data.</text>
</comment>
<gene>
    <name evidence="2" type="ORF">IQ13_3037</name>
</gene>
<dbReference type="Gene3D" id="2.170.270.10">
    <property type="entry name" value="SET domain"/>
    <property type="match status" value="1"/>
</dbReference>
<accession>A0A562SGC2</accession>
<dbReference type="EMBL" id="VLLE01000005">
    <property type="protein sequence ID" value="TWI80361.1"/>
    <property type="molecule type" value="Genomic_DNA"/>
</dbReference>
<dbReference type="PANTHER" id="PTHR12350:SF19">
    <property type="entry name" value="SET DOMAIN-CONTAINING PROTEIN"/>
    <property type="match status" value="1"/>
</dbReference>
<dbReference type="SUPFAM" id="SSF82199">
    <property type="entry name" value="SET domain"/>
    <property type="match status" value="1"/>
</dbReference>
<evidence type="ECO:0000259" key="1">
    <source>
        <dbReference type="PROSITE" id="PS50280"/>
    </source>
</evidence>
<dbReference type="Pfam" id="PF00856">
    <property type="entry name" value="SET"/>
    <property type="match status" value="1"/>
</dbReference>
<dbReference type="RefSeq" id="WP_144887211.1">
    <property type="nucleotide sequence ID" value="NZ_VLLE01000005.1"/>
</dbReference>
<evidence type="ECO:0000313" key="2">
    <source>
        <dbReference type="EMBL" id="TWI80361.1"/>
    </source>
</evidence>
<dbReference type="OrthoDB" id="671472at2"/>
<evidence type="ECO:0000313" key="3">
    <source>
        <dbReference type="Proteomes" id="UP000316167"/>
    </source>
</evidence>
<proteinExistence type="predicted"/>
<keyword evidence="3" id="KW-1185">Reference proteome</keyword>
<sequence>MSVTTSSATVLSGHYGFAEIHKLPDVNHHLLVSTKSFNPEATICTFSAKEIHPLPSRYTVQVNETQHIILLPEFLQYINHSCNPNTFFNTTTMELIALRAIAPGDEFTFFYPSTEWFMAETFACNCGDHGCVGIIKGAKELATDVLNRYRLTDFIQRKLNERND</sequence>
<dbReference type="Proteomes" id="UP000316167">
    <property type="component" value="Unassembled WGS sequence"/>
</dbReference>